<accession>A0A7K0CXZ9</accession>
<dbReference type="Proteomes" id="UP000438448">
    <property type="component" value="Unassembled WGS sequence"/>
</dbReference>
<evidence type="ECO:0000256" key="3">
    <source>
        <dbReference type="ARBA" id="ARBA00023163"/>
    </source>
</evidence>
<dbReference type="CDD" id="cd00569">
    <property type="entry name" value="HTH_Hin_like"/>
    <property type="match status" value="1"/>
</dbReference>
<proteinExistence type="predicted"/>
<organism evidence="7 8">
    <name type="scientific">Nocardia macrotermitis</name>
    <dbReference type="NCBI Taxonomy" id="2585198"/>
    <lineage>
        <taxon>Bacteria</taxon>
        <taxon>Bacillati</taxon>
        <taxon>Actinomycetota</taxon>
        <taxon>Actinomycetes</taxon>
        <taxon>Mycobacteriales</taxon>
        <taxon>Nocardiaceae</taxon>
        <taxon>Nocardia</taxon>
    </lineage>
</organism>
<protein>
    <submittedName>
        <fullName evidence="7">Nucleoid occlusion factor SlmA</fullName>
    </submittedName>
</protein>
<dbReference type="InterPro" id="IPR006120">
    <property type="entry name" value="Resolvase_HTH_dom"/>
</dbReference>
<dbReference type="AlphaFoldDB" id="A0A7K0CXZ9"/>
<dbReference type="PANTHER" id="PTHR30055:SF234">
    <property type="entry name" value="HTH-TYPE TRANSCRIPTIONAL REGULATOR BETI"/>
    <property type="match status" value="1"/>
</dbReference>
<feature type="compositionally biased region" description="Low complexity" evidence="5">
    <location>
        <begin position="192"/>
        <end position="205"/>
    </location>
</feature>
<feature type="compositionally biased region" description="Basic residues" evidence="5">
    <location>
        <begin position="178"/>
        <end position="188"/>
    </location>
</feature>
<dbReference type="Pfam" id="PF00440">
    <property type="entry name" value="TetR_N"/>
    <property type="match status" value="1"/>
</dbReference>
<feature type="DNA-binding region" description="H-T-H motif" evidence="4">
    <location>
        <begin position="26"/>
        <end position="45"/>
    </location>
</feature>
<keyword evidence="8" id="KW-1185">Reference proteome</keyword>
<evidence type="ECO:0000256" key="1">
    <source>
        <dbReference type="ARBA" id="ARBA00023015"/>
    </source>
</evidence>
<dbReference type="GO" id="GO:0000976">
    <property type="term" value="F:transcription cis-regulatory region binding"/>
    <property type="evidence" value="ECO:0007669"/>
    <property type="project" value="TreeGrafter"/>
</dbReference>
<dbReference type="Pfam" id="PF02796">
    <property type="entry name" value="HTH_7"/>
    <property type="match status" value="1"/>
</dbReference>
<evidence type="ECO:0000313" key="7">
    <source>
        <dbReference type="EMBL" id="MQY18375.1"/>
    </source>
</evidence>
<dbReference type="PRINTS" id="PR00455">
    <property type="entry name" value="HTHTETR"/>
</dbReference>
<dbReference type="InterPro" id="IPR001647">
    <property type="entry name" value="HTH_TetR"/>
</dbReference>
<dbReference type="OrthoDB" id="3186364at2"/>
<dbReference type="GO" id="GO:0003700">
    <property type="term" value="F:DNA-binding transcription factor activity"/>
    <property type="evidence" value="ECO:0007669"/>
    <property type="project" value="TreeGrafter"/>
</dbReference>
<keyword evidence="2 4" id="KW-0238">DNA-binding</keyword>
<gene>
    <name evidence="7" type="primary">slmA_1</name>
    <name evidence="7" type="ORF">NRB20_14510</name>
</gene>
<sequence length="249" mass="26709">MADNSRARILETSLEMFAVRGYTTVSVREIAESVGLTKTAVLYHFPSKGDIVAALMDPLLTESEAVVAAARTLNDPASRCWAVVEGILDVALAHGMLLRIQMQDQALAADPAAFARMRDLALAAQELIAGPDPDFTDRVRAAQVYAALSDPVTIFAGQPAAALRAAILDGITRLLGHRRPARRSRPARPRSEPSAPRSPGRGRPGVMTAEMVADARRMRDAGEGSVDEIASRLGVSRATLYRHLSSESQ</sequence>
<dbReference type="EMBL" id="WEGK01000002">
    <property type="protein sequence ID" value="MQY18375.1"/>
    <property type="molecule type" value="Genomic_DNA"/>
</dbReference>
<evidence type="ECO:0000256" key="5">
    <source>
        <dbReference type="SAM" id="MobiDB-lite"/>
    </source>
</evidence>
<feature type="domain" description="HTH tetR-type" evidence="6">
    <location>
        <begin position="3"/>
        <end position="63"/>
    </location>
</feature>
<evidence type="ECO:0000259" key="6">
    <source>
        <dbReference type="PROSITE" id="PS50977"/>
    </source>
</evidence>
<dbReference type="GO" id="GO:0000150">
    <property type="term" value="F:DNA strand exchange activity"/>
    <property type="evidence" value="ECO:0007669"/>
    <property type="project" value="InterPro"/>
</dbReference>
<dbReference type="RefSeq" id="WP_153408512.1">
    <property type="nucleotide sequence ID" value="NZ_WEGK01000002.1"/>
</dbReference>
<reference evidence="7 8" key="1">
    <citation type="submission" date="2019-10" db="EMBL/GenBank/DDBJ databases">
        <title>Nocardia macrotermitis sp. nov. and Nocardia aurantia sp. nov., isolated from the gut of fungus growing-termite Macrotermes natalensis.</title>
        <authorList>
            <person name="Benndorf R."/>
            <person name="Schwitalla J."/>
            <person name="Martin K."/>
            <person name="De Beer W."/>
            <person name="Kaster A.-K."/>
            <person name="Vollmers J."/>
            <person name="Poulsen M."/>
            <person name="Beemelmanns C."/>
        </authorList>
    </citation>
    <scope>NUCLEOTIDE SEQUENCE [LARGE SCALE GENOMIC DNA]</scope>
    <source>
        <strain evidence="7 8">RB20</strain>
    </source>
</reference>
<evidence type="ECO:0000256" key="2">
    <source>
        <dbReference type="ARBA" id="ARBA00023125"/>
    </source>
</evidence>
<dbReference type="SUPFAM" id="SSF46689">
    <property type="entry name" value="Homeodomain-like"/>
    <property type="match status" value="2"/>
</dbReference>
<evidence type="ECO:0000313" key="8">
    <source>
        <dbReference type="Proteomes" id="UP000438448"/>
    </source>
</evidence>
<feature type="region of interest" description="Disordered" evidence="5">
    <location>
        <begin position="178"/>
        <end position="206"/>
    </location>
</feature>
<dbReference type="InterPro" id="IPR009057">
    <property type="entry name" value="Homeodomain-like_sf"/>
</dbReference>
<evidence type="ECO:0000256" key="4">
    <source>
        <dbReference type="PROSITE-ProRule" id="PRU00335"/>
    </source>
</evidence>
<dbReference type="PANTHER" id="PTHR30055">
    <property type="entry name" value="HTH-TYPE TRANSCRIPTIONAL REGULATOR RUTR"/>
    <property type="match status" value="1"/>
</dbReference>
<dbReference type="InterPro" id="IPR050109">
    <property type="entry name" value="HTH-type_TetR-like_transc_reg"/>
</dbReference>
<keyword evidence="3" id="KW-0804">Transcription</keyword>
<comment type="caution">
    <text evidence="7">The sequence shown here is derived from an EMBL/GenBank/DDBJ whole genome shotgun (WGS) entry which is preliminary data.</text>
</comment>
<name>A0A7K0CXZ9_9NOCA</name>
<keyword evidence="1" id="KW-0805">Transcription regulation</keyword>
<dbReference type="PROSITE" id="PS50977">
    <property type="entry name" value="HTH_TETR_2"/>
    <property type="match status" value="1"/>
</dbReference>
<dbReference type="Gene3D" id="1.10.10.60">
    <property type="entry name" value="Homeodomain-like"/>
    <property type="match status" value="1"/>
</dbReference>
<dbReference type="Gene3D" id="1.10.357.10">
    <property type="entry name" value="Tetracycline Repressor, domain 2"/>
    <property type="match status" value="1"/>
</dbReference>